<reference evidence="1 2" key="1">
    <citation type="submission" date="2024-07" db="EMBL/GenBank/DDBJ databases">
        <authorList>
            <person name="Akdeniz Z."/>
        </authorList>
    </citation>
    <scope>NUCLEOTIDE SEQUENCE [LARGE SCALE GENOMIC DNA]</scope>
</reference>
<keyword evidence="2" id="KW-1185">Reference proteome</keyword>
<organism evidence="1 2">
    <name type="scientific">Hexamita inflata</name>
    <dbReference type="NCBI Taxonomy" id="28002"/>
    <lineage>
        <taxon>Eukaryota</taxon>
        <taxon>Metamonada</taxon>
        <taxon>Diplomonadida</taxon>
        <taxon>Hexamitidae</taxon>
        <taxon>Hexamitinae</taxon>
        <taxon>Hexamita</taxon>
    </lineage>
</organism>
<proteinExistence type="predicted"/>
<sequence>MNLIHTKSTPQLSHQLKIQVPTPKYSNGSPTQLKSPKQFQNKLKQFYNNYTSDSIHCEIETNFDLRTFLGLFQLLQSQETPLMLNADKSNYYDLLFELTSQLLEIPVVYLLKCVQYIQQTATDLKTQVEYHFFAALNYTTDIQVPFVWQLTPHDLINMKTFKAIAREEHKYEQAAKVINREKRALALRINKVIQDQME</sequence>
<name>A0ABP1GFI2_9EUKA</name>
<gene>
    <name evidence="1" type="ORF">HINF_LOCUS563</name>
</gene>
<dbReference type="EMBL" id="CAXDID020000001">
    <property type="protein sequence ID" value="CAL5970623.1"/>
    <property type="molecule type" value="Genomic_DNA"/>
</dbReference>
<protein>
    <submittedName>
        <fullName evidence="1">Hypothetical_protein</fullName>
    </submittedName>
</protein>
<evidence type="ECO:0000313" key="2">
    <source>
        <dbReference type="Proteomes" id="UP001642409"/>
    </source>
</evidence>
<comment type="caution">
    <text evidence="1">The sequence shown here is derived from an EMBL/GenBank/DDBJ whole genome shotgun (WGS) entry which is preliminary data.</text>
</comment>
<accession>A0ABP1GFI2</accession>
<evidence type="ECO:0000313" key="1">
    <source>
        <dbReference type="EMBL" id="CAL5970623.1"/>
    </source>
</evidence>
<dbReference type="Proteomes" id="UP001642409">
    <property type="component" value="Unassembled WGS sequence"/>
</dbReference>